<feature type="compositionally biased region" description="Basic residues" evidence="10">
    <location>
        <begin position="3481"/>
        <end position="3491"/>
    </location>
</feature>
<feature type="coiled-coil region" evidence="9">
    <location>
        <begin position="2229"/>
        <end position="2256"/>
    </location>
</feature>
<feature type="compositionally biased region" description="Polar residues" evidence="10">
    <location>
        <begin position="3597"/>
        <end position="3606"/>
    </location>
</feature>
<feature type="compositionally biased region" description="Basic and acidic residues" evidence="10">
    <location>
        <begin position="4088"/>
        <end position="4100"/>
    </location>
</feature>
<feature type="region of interest" description="Disordered" evidence="10">
    <location>
        <begin position="396"/>
        <end position="432"/>
    </location>
</feature>
<feature type="region of interest" description="Disordered" evidence="10">
    <location>
        <begin position="2155"/>
        <end position="2189"/>
    </location>
</feature>
<proteinExistence type="inferred from homology"/>
<feature type="region of interest" description="Disordered" evidence="10">
    <location>
        <begin position="901"/>
        <end position="1049"/>
    </location>
</feature>
<feature type="compositionally biased region" description="Basic and acidic residues" evidence="10">
    <location>
        <begin position="813"/>
        <end position="832"/>
    </location>
</feature>
<feature type="topological domain" description="Perinuclear space" evidence="8">
    <location>
        <begin position="6748"/>
        <end position="6777"/>
    </location>
</feature>
<feature type="compositionally biased region" description="Basic and acidic residues" evidence="10">
    <location>
        <begin position="1486"/>
        <end position="1497"/>
    </location>
</feature>
<feature type="compositionally biased region" description="Basic and acidic residues" evidence="10">
    <location>
        <begin position="971"/>
        <end position="981"/>
    </location>
</feature>
<feature type="region of interest" description="Disordered" evidence="10">
    <location>
        <begin position="3463"/>
        <end position="3667"/>
    </location>
</feature>
<evidence type="ECO:0000256" key="5">
    <source>
        <dbReference type="ARBA" id="ARBA00022989"/>
    </source>
</evidence>
<feature type="coiled-coil region" evidence="9">
    <location>
        <begin position="4504"/>
        <end position="4531"/>
    </location>
</feature>
<feature type="compositionally biased region" description="Polar residues" evidence="10">
    <location>
        <begin position="1611"/>
        <end position="1630"/>
    </location>
</feature>
<keyword evidence="5" id="KW-1133">Transmembrane helix</keyword>
<dbReference type="GO" id="GO:0051015">
    <property type="term" value="F:actin filament binding"/>
    <property type="evidence" value="ECO:0007669"/>
    <property type="project" value="TreeGrafter"/>
</dbReference>
<evidence type="ECO:0000256" key="1">
    <source>
        <dbReference type="ARBA" id="ARBA00004126"/>
    </source>
</evidence>
<feature type="compositionally biased region" description="Basic and acidic residues" evidence="10">
    <location>
        <begin position="865"/>
        <end position="882"/>
    </location>
</feature>
<feature type="compositionally biased region" description="Polar residues" evidence="10">
    <location>
        <begin position="1547"/>
        <end position="1562"/>
    </location>
</feature>
<feature type="compositionally biased region" description="Polar residues" evidence="10">
    <location>
        <begin position="4128"/>
        <end position="4139"/>
    </location>
</feature>
<feature type="compositionally biased region" description="Basic residues" evidence="10">
    <location>
        <begin position="755"/>
        <end position="764"/>
    </location>
</feature>
<dbReference type="PANTHER" id="PTHR47535:SF1">
    <property type="entry name" value="NESPRIN-1"/>
    <property type="match status" value="1"/>
</dbReference>
<feature type="compositionally biased region" description="Basic and acidic residues" evidence="10">
    <location>
        <begin position="1330"/>
        <end position="1353"/>
    </location>
</feature>
<keyword evidence="7" id="KW-0539">Nucleus</keyword>
<feature type="region of interest" description="Disordered" evidence="10">
    <location>
        <begin position="3893"/>
        <end position="3951"/>
    </location>
</feature>
<evidence type="ECO:0000256" key="7">
    <source>
        <dbReference type="ARBA" id="ARBA00023242"/>
    </source>
</evidence>
<comment type="caution">
    <text evidence="12">The sequence shown here is derived from an EMBL/GenBank/DDBJ whole genome shotgun (WGS) entry which is preliminary data.</text>
</comment>
<feature type="region of interest" description="Disordered" evidence="10">
    <location>
        <begin position="2917"/>
        <end position="2980"/>
    </location>
</feature>
<feature type="region of interest" description="Disordered" evidence="10">
    <location>
        <begin position="323"/>
        <end position="356"/>
    </location>
</feature>
<dbReference type="Pfam" id="PF00435">
    <property type="entry name" value="Spectrin"/>
    <property type="match status" value="1"/>
</dbReference>
<feature type="compositionally biased region" description="Basic and acidic residues" evidence="10">
    <location>
        <begin position="1403"/>
        <end position="1423"/>
    </location>
</feature>
<feature type="compositionally biased region" description="Basic residues" evidence="10">
    <location>
        <begin position="1640"/>
        <end position="1651"/>
    </location>
</feature>
<evidence type="ECO:0000256" key="3">
    <source>
        <dbReference type="ARBA" id="ARBA00022692"/>
    </source>
</evidence>
<feature type="compositionally biased region" description="Basic and acidic residues" evidence="10">
    <location>
        <begin position="1199"/>
        <end position="1209"/>
    </location>
</feature>
<dbReference type="GO" id="GO:0005737">
    <property type="term" value="C:cytoplasm"/>
    <property type="evidence" value="ECO:0007669"/>
    <property type="project" value="TreeGrafter"/>
</dbReference>
<feature type="compositionally biased region" description="Basic and acidic residues" evidence="10">
    <location>
        <begin position="1035"/>
        <end position="1048"/>
    </location>
</feature>
<feature type="compositionally biased region" description="Polar residues" evidence="10">
    <location>
        <begin position="4007"/>
        <end position="4023"/>
    </location>
</feature>
<feature type="compositionally biased region" description="Basic and acidic residues" evidence="10">
    <location>
        <begin position="930"/>
        <end position="944"/>
    </location>
</feature>
<feature type="compositionally biased region" description="Polar residues" evidence="10">
    <location>
        <begin position="2923"/>
        <end position="2932"/>
    </location>
</feature>
<feature type="region of interest" description="Disordered" evidence="10">
    <location>
        <begin position="803"/>
        <end position="889"/>
    </location>
</feature>
<feature type="compositionally biased region" description="Basic and acidic residues" evidence="10">
    <location>
        <begin position="3555"/>
        <end position="3567"/>
    </location>
</feature>
<feature type="region of interest" description="Disordered" evidence="10">
    <location>
        <begin position="723"/>
        <end position="784"/>
    </location>
</feature>
<feature type="region of interest" description="Disordered" evidence="10">
    <location>
        <begin position="4006"/>
        <end position="4046"/>
    </location>
</feature>
<dbReference type="FunFam" id="1.20.58.60:FF:000171">
    <property type="entry name" value="Uncharacterized protein, isoform B"/>
    <property type="match status" value="1"/>
</dbReference>
<feature type="compositionally biased region" description="Basic residues" evidence="10">
    <location>
        <begin position="3577"/>
        <end position="3589"/>
    </location>
</feature>
<dbReference type="CDD" id="cd00176">
    <property type="entry name" value="SPEC"/>
    <property type="match status" value="3"/>
</dbReference>
<feature type="region of interest" description="Disordered" evidence="10">
    <location>
        <begin position="1178"/>
        <end position="1270"/>
    </location>
</feature>
<feature type="region of interest" description="Disordered" evidence="10">
    <location>
        <begin position="4191"/>
        <end position="4214"/>
    </location>
</feature>
<feature type="compositionally biased region" description="Polar residues" evidence="10">
    <location>
        <begin position="1061"/>
        <end position="1073"/>
    </location>
</feature>
<accession>A0A9P0L3M2</accession>
<keyword evidence="3 8" id="KW-0812">Transmembrane</keyword>
<feature type="region of interest" description="Disordered" evidence="10">
    <location>
        <begin position="490"/>
        <end position="540"/>
    </location>
</feature>
<dbReference type="GO" id="GO:0005640">
    <property type="term" value="C:nuclear outer membrane"/>
    <property type="evidence" value="ECO:0007669"/>
    <property type="project" value="TreeGrafter"/>
</dbReference>
<feature type="compositionally biased region" description="Polar residues" evidence="10">
    <location>
        <begin position="2155"/>
        <end position="2172"/>
    </location>
</feature>
<feature type="compositionally biased region" description="Basic and acidic residues" evidence="10">
    <location>
        <begin position="1452"/>
        <end position="1472"/>
    </location>
</feature>
<dbReference type="InterPro" id="IPR052403">
    <property type="entry name" value="LINC-complex_assoc"/>
</dbReference>
<feature type="compositionally biased region" description="Basic residues" evidence="10">
    <location>
        <begin position="4074"/>
        <end position="4087"/>
    </location>
</feature>
<comment type="subcellular location">
    <subcellularLocation>
        <location evidence="1">Nucleus membrane</location>
    </subcellularLocation>
</comment>
<feature type="compositionally biased region" description="Basic residues" evidence="10">
    <location>
        <begin position="1391"/>
        <end position="1402"/>
    </location>
</feature>
<feature type="region of interest" description="Disordered" evidence="10">
    <location>
        <begin position="4063"/>
        <end position="4143"/>
    </location>
</feature>
<feature type="compositionally biased region" description="Basic residues" evidence="10">
    <location>
        <begin position="850"/>
        <end position="861"/>
    </location>
</feature>
<feature type="compositionally biased region" description="Basic and acidic residues" evidence="10">
    <location>
        <begin position="2074"/>
        <end position="2084"/>
    </location>
</feature>
<feature type="compositionally biased region" description="Basic residues" evidence="10">
    <location>
        <begin position="1513"/>
        <end position="1525"/>
    </location>
</feature>
<feature type="region of interest" description="Disordered" evidence="10">
    <location>
        <begin position="2062"/>
        <end position="2115"/>
    </location>
</feature>
<evidence type="ECO:0000313" key="13">
    <source>
        <dbReference type="Proteomes" id="UP001152888"/>
    </source>
</evidence>
<dbReference type="SMART" id="SM01249">
    <property type="entry name" value="KASH"/>
    <property type="match status" value="1"/>
</dbReference>
<dbReference type="Proteomes" id="UP001152888">
    <property type="component" value="Unassembled WGS sequence"/>
</dbReference>
<gene>
    <name evidence="12" type="ORF">ACAOBT_LOCUS19462</name>
</gene>
<evidence type="ECO:0000256" key="9">
    <source>
        <dbReference type="SAM" id="Coils"/>
    </source>
</evidence>
<feature type="region of interest" description="Disordered" evidence="10">
    <location>
        <begin position="2842"/>
        <end position="2876"/>
    </location>
</feature>
<dbReference type="Gene3D" id="1.20.58.60">
    <property type="match status" value="8"/>
</dbReference>
<dbReference type="PROSITE" id="PS51049">
    <property type="entry name" value="KASH"/>
    <property type="match status" value="1"/>
</dbReference>
<feature type="region of interest" description="Disordered" evidence="10">
    <location>
        <begin position="1696"/>
        <end position="1723"/>
    </location>
</feature>
<reference evidence="12" key="1">
    <citation type="submission" date="2022-03" db="EMBL/GenBank/DDBJ databases">
        <authorList>
            <person name="Sayadi A."/>
        </authorList>
    </citation>
    <scope>NUCLEOTIDE SEQUENCE</scope>
</reference>
<feature type="region of interest" description="Disordered" evidence="10">
    <location>
        <begin position="1291"/>
        <end position="1664"/>
    </location>
</feature>
<dbReference type="Pfam" id="PF10541">
    <property type="entry name" value="KASH"/>
    <property type="match status" value="1"/>
</dbReference>
<protein>
    <recommendedName>
        <fullName evidence="11">KASH domain-containing protein</fullName>
    </recommendedName>
</protein>
<feature type="compositionally biased region" description="Low complexity" evidence="10">
    <location>
        <begin position="1585"/>
        <end position="1597"/>
    </location>
</feature>
<name>A0A9P0L3M2_ACAOB</name>
<feature type="compositionally biased region" description="Low complexity" evidence="10">
    <location>
        <begin position="4024"/>
        <end position="4040"/>
    </location>
</feature>
<evidence type="ECO:0000256" key="4">
    <source>
        <dbReference type="ARBA" id="ARBA00022737"/>
    </source>
</evidence>
<dbReference type="PANTHER" id="PTHR47535">
    <property type="entry name" value="MUSCLE-SPECIFIC PROTEIN 300 KDA, ISOFORM G"/>
    <property type="match status" value="1"/>
</dbReference>
<dbReference type="GO" id="GO:0034993">
    <property type="term" value="C:meiotic nuclear membrane microtubule tethering complex"/>
    <property type="evidence" value="ECO:0007669"/>
    <property type="project" value="TreeGrafter"/>
</dbReference>
<feature type="compositionally biased region" description="Low complexity" evidence="10">
    <location>
        <begin position="951"/>
        <end position="960"/>
    </location>
</feature>
<feature type="compositionally biased region" description="Basic and acidic residues" evidence="10">
    <location>
        <begin position="4063"/>
        <end position="4073"/>
    </location>
</feature>
<feature type="compositionally biased region" description="Basic and acidic residues" evidence="10">
    <location>
        <begin position="1017"/>
        <end position="1026"/>
    </location>
</feature>
<feature type="compositionally biased region" description="Polar residues" evidence="10">
    <location>
        <begin position="67"/>
        <end position="76"/>
    </location>
</feature>
<dbReference type="EMBL" id="CAKOFQ010007079">
    <property type="protein sequence ID" value="CAH1990103.1"/>
    <property type="molecule type" value="Genomic_DNA"/>
</dbReference>
<feature type="region of interest" description="Disordered" evidence="10">
    <location>
        <begin position="1061"/>
        <end position="1104"/>
    </location>
</feature>
<keyword evidence="9" id="KW-0175">Coiled coil</keyword>
<dbReference type="SMART" id="SM00150">
    <property type="entry name" value="SPEC"/>
    <property type="match status" value="13"/>
</dbReference>
<feature type="compositionally biased region" description="Polar residues" evidence="10">
    <location>
        <begin position="723"/>
        <end position="739"/>
    </location>
</feature>
<feature type="compositionally biased region" description="Polar residues" evidence="10">
    <location>
        <begin position="1473"/>
        <end position="1485"/>
    </location>
</feature>
<feature type="topological domain" description="Cytoplasmic" evidence="8">
    <location>
        <begin position="1"/>
        <end position="6726"/>
    </location>
</feature>
<keyword evidence="13" id="KW-1185">Reference proteome</keyword>
<feature type="compositionally biased region" description="Basic and acidic residues" evidence="10">
    <location>
        <begin position="1224"/>
        <end position="1236"/>
    </location>
</feature>
<sequence length="6777" mass="760523">MSFEDEEPVSAEIKPEIEISAQLEETTSIEKTKVEYKGLPVDKTTDLFLGVLDEGGMSLEDEEPVSVETQPASEVSPQPKEPTTVEKTKVAYKGLPVDETTDLFIDILDEEGMSFEDESPKGEESKSNEATNTVPLVTESVEQEKKVEYKGLPVDQSTNLFMDVLDQDITWEDSEDEFEIQTRDKTTKYEEITKSVIHDTTEQTQIDTITNVGKEVTSEGDIVKSDVEEMQQYSTMNIGISEPQQPKLFYESPKYDILRLLEAENKFYEQKYATARQEKEEAVSSNEPSELESKIKVEEPSIKYDIIYLLRAEAEWYERMNLQDRQQQQQSSVPTASETDRPTENIAPSIEAQHVPTKTHTDMDSTFITEEVKQLELQTAKEVDAEPQKEAIVEDTTPDIAPTLRPHAEDTASNTVPSEEVSTSTNEFSEVMSSVVEQTIDIESEQSEKMVPSIEAQHAPTKSHADMVSTFITEEIKQLELQTAEVVDTAPDVAPTFIPETRDTDNETVPSEEASTSAEEFSKVTSSVVEETIDTESKQSMLKDEEVMKFSEQTKDTETVAKKVHSQFEAILEKATEFIPKSAIKSELSTDATEFVPKGMEYSRLNPNAAEFIPGSLEKKATPEYVDYAHAYKSPKVLPDTPAWEYSKDACNIPVAQEHYDPCFEIPPDHASNEWVNQMLHEPSEEFLIHQPSEKAAHAIADLEQKQIEESLLPREVVSELKTSGITDTHTTISWTGQGEPSHWKIESEQLKPPKSPRRRKSKSPKPQQKAQEQESEPFFYVEPTTESTNVWEALQRGDKTYADVVATGSPERTPDIERTSPVESLKIKPEDVVSTDKSADELQVESPKKNKRKSRKRSKSPRLTSDEVHEATETNEDEIKQDVGIVPEIRQQTVHDVTVTEIEQVTPEPVVQGGQMTWAKIAATPSREASPKPRQKLDKEPSPRPKVQSTTVVPKTTTTAERAGKKTRQKDKDLSKDVKEPLAVSDRVTMSGDATPSDVTEFGKSEEQIQGSPVESNKETAEPPKKQKKRKERKVKEAIEEQSKKESVLVSEITTDENVLTESVDTSEQLSSYAGILGSKPKQDLTPEPKQGNEQIFPEETPGSVKEIVSGFLQAEIKNQSIEPPVVVTKVDEKVDITKAQKPKDVSADSTLCVEEISVSEPAFDKNVSSSYAGIVGKKSKHESPIPTHMTETPSKVSKMDVLPDKGSKKQKPKNLSPPPEICKQKIPENKELVEQKPITQPAAEDQHVEHVSRRPNAQPIIINTSEAEPPVQHIAIQDIDLSRLTYADVTRTGRSRSSSPHPSTITTIADKINLRKDRLSSESPNRVQVDRFKDSVKQPVEDTFARDRTKVEGLPSKSTILSPTEQHTIKETTTTSSEPEAESLEKTEKRYRKKSRKSRKPRDSNLPDTGEHPAREKEPHSSKATNIQELVDNVELAATPDLPSSTQVVEKSKELKPSEETLSSPRDDSPTKSWASVVKVSSTKPDELNEIEETKNVTTGSEVETSDAAEKKRKKRNKKSKRVLSKESSHPGNDTEDEHVASDIGQKQTTPDLSSVTVDQTIEEIKEQIPPEDIAVKRDESPTKTWASVVKVSSTKSDDEITEEKAPSQLESTKIEVSSTTKEVTTGSEAEADYNVERKRRKKNKKAKRILPDASGLLQPDDKEEFNVRNAAGKPLADSKEFLIYEKAAAIATTQEQEERVSSMEAEEQQAKSSQKSELTAHEEVKLIEAETVVEQVSSPPKVEDAELFALEKDEIQQIPETTNVLQTTNQYGQDIVETVNTVAIEELTPPLKVYETNENDDVHRVSEIIVEEQTIKQHDQDTVEAEKQLNFGSQVAAEETVNADENASEIEKLKQTLVEIRQQERMMDLIIENAAKQETATNEEFLTHLKQHEDRIAEETVDVMDSVIIPQISVVITPNVEEIERPWEFEASGPVVKEIDTSRQKTTETVKLEEEKKLDIAESKEKSPLEALVENISMDDSIWLTKSIYEECESNWQINLAEQRIQEISKESSSTDDVIEEHIYMATTDIGQLAHNLTLDSFWLTKSIYDKAEEQWQEEMVQKSKGQAGGDSKKPSDRSPEDDGDDSDSSSGSRSPSNKPDGEGTLKAPGSEYMMYTLPGGIAGWKETSTYLSPEPLNVTLTDIPLTESIDATPSSSISLGPEQQSTSLAVGGEARDGDQQAKKKGKWFKKDLTDEVERLQVSLISTESTIEYLPKESFEDMINALEHITSELKKHAAEAIRLEGQVNKLTSDHETQSLVVLLAGIRTRIATLLSQAENGRILVTNARERQRKEQEELSQYQSFLVEIEHWLESTKTTLATFVKPSEEREIQSSLENFERLSKEIENKEDRLKKLAIDCETFKNYPDLQALVVTLLEQLRVLSEAFEEQKVILNTQIVQLKEYLVIVKEGEEKVEDASLENTLDSTSMPIEEIPVHVEAKAPVEGYTVTQGVTIETQTGRSLSSPVEEPPTKDFTVVYNQPVDAQTQAQMSLPSSEAEHTQQKETITISKRTSGGQETIQIATKPQQESQPIVEEPDDVLVEANYRKRPESETRVTELNISNVVPNQPFETVFVEPDETTTEVIVDADGTKRIIVKKLHRTVVRHQQSSQQQQLTTLSSIADDGVPVTQSFSQITLKGQQSSTTVAKGDGSKATVTSQQYGGKVATGVPGGDVNVHEYQTDPEVQYTVVGPTIKPEEVEVQGVKLHEGDITLVDNQNHLMPVAEGAEVHTSSSSVRAVVQQVTRRIIRKTRRIIRRTVIIDGKEHVTEEVVEEPEEIEVTEEGIPRVSINVTRTEDGKVVQEQQFGEQATFTPGTTTIQKVKTVVLDSSGKPVENVEQEQFGQEATLTAEVTPPVLASSGKPLEASLPEQESERYVLDQKLTAPQPDSAPQVTQSFEVEETKTTDVTKSFIDTEKLDSSDVGQTRSTDAAPTPKSRKKKKGKKTPEDGSQSTKNDFVAPADVPHPTEATSQPESLDSTTYTIEEHVKTVSPDKTIVTETVDTTIAPIADAKVTEEVLVRIPVKSAIVAEERVSPDRPQSASVKLITQDFIFSEKSLSPKTVLEQSVLETLPTKQSLENKFNQFELEPVGHTSATPEVSKVVLEKTEVTLPAVDKFTQPVQQTQPDIVKIPLEKSETIAVSAEDVASKFTQSTLEPVQQAQSGIAKTPLEKSEAVSTTSESLVTHEKASAIPEDFVTNLVHTELEQIQAELPKIHLERGDALQPSPDALTAKFTQPELEPVQDQPAVAKVLLEKGDAVLSSPESLISKFTQPELETVQQLVKIPLDKAETVTSSAGALVTKFSQPDTKKTTGAPTELVKVQETEQVTSLTTEPTGNVEMFLSLEETRPEFTIQTTETKSTKHDTISAFLDNERSRSEQSVVGETVKAEDKSVIPTEVKSSQTVDIVLSLEEKQQDSSMATPKVSVAMKIEEDTETAEVIHKDIHVQLPKASEKIETIIPKLEGEYEAPVTPSDIDHGGRGSKKKKKHKTPTPIQTPEDKKIDENQGTITPSVAESSEVSLPDISKESEDTPKPTFGEMDFPSGSEDEEEEETGKDTGYEVDKTYDEAADDDDHDKKKRRKKKRRQKVKVKESEESNLPESSTVGGDSVPLTDDEPILVPKVEEHKKTKKRRKGKKRPSESESETAVLAAHEEEIGSPFESYHTMSSVSETGTVKVVEEHVIKTPDSETAEIPSRIVTTVPVLETVAVQETVSQTSPIEQFLEQERSISEKPVLAPVSVQTSPELPTAVEVHTEQVSVQTTPEIPKETAELSVQTLEVQKPVESPKPEVQESSTQFEISQTDIITQTTPKAVSPEQKPVTETIETSMQTTSPVKVQLSEEGVQTVTPEAVEISRSETAMQATIESQEEAVQTKSPETIATAEIASQIHPEIAESALQTSPEQSIESHEESVQTASPETVPKADTASQIHPEIKEFALQTSPEPSAPPAEAVFPPAVAKETAEIVTQTSPVIIKELGNLITPSPTPTPSLSDSYEVHVKASVIVPPSDTSESVGFSTQIVETPSTTSSTTIAGEESSTSESSDEDYHVEVAVEGKHVDVEGFLDAERSGEEPHKHKRKRHRKHKKGHGKEDRPSVEKDLFAEFQRQNTVDESGGNKELYADIARRSRSPSPAVQVSQGPQVMPKSEVFKEAPEIHTVEEVLQENLLKQAKALEAEVVSKVLTDVDKDKVKKISDKKQKSKSKKQEPAATTTTTVDISMKIPDEPQFEIVTKDVLTVTGDDKVPTTSFKVDSMLTEAEYKTIPETKVEAELLRSTEERAPKSKISSTVEFLDAEKQPETVLINDTPVTLTIDIDAQKPKQTSVKPKTKGKHVSSVTIEEVQASSVVTDTPLTPASDFGQLSPPDYSTSSWKQPVEPPQAIAESEYQQGPLLLKEVNVRWNQAQALERFKNLQNARTTTHLSDVLYLATRNEIVTDETAQQRIDNVEQNLNLVQQAVEMKDVPVLQQTIITTVDTITTWLETIEYRIYVNRQQTSDGPSRERVEEFNDLKQEIAAIEGKVEQLQNVMQQTSDIYNEDDRERMKSYINSLQQQVKVIEEVTDENEKLAAGDLQRWDEFTNGVANITYLLEQLKRQLSDLKESDASPQTKLSELDKLENGNRCHMVKVANLISTAKGLMRDFPSREIPREVYLNNEMTKQLEQQISIERDKALQLLSLADEYEQTLKEFSQIIIIAEALVESPISVRNLEHLEDEMQNHRKFFVNLSHCRAILESLEENLDSETRAIHSKLHQNLYERASVILDKSTGRFQQMSLAASRWTVLEQGTKEEMRWLQVAQQRVPDLNNVTSADYDRYIDLYQSLEADIDYHHAKLLHLNSVARRLQELVQCADLEQAYAESLEIIQKLQEDVQSKLDRLISFRDSWTIYNMQSDKVEYWLREADMELRKLEVPSVPRGHLRQFWELKAQHEVYNVSKNQADNALERALQIVPLSDEMVQRKFHNELNGSWQEVSTRISDIEASILETIQAPDLPVNEKLALLEQELQDLKVDLDNMKGIIKTEDELNLYVERLQIMSTRLDTIQNELGRLGLLSAGESDKVGSLLALSKRLESTITEELENGNLVKERLLAIQKGMERVRRKHLEMSKGLDQCEDAEKLGSEAVEKSVNECFEIGEELVTLWQDLMALRQMLHTLPMRLKVTVSPVQVERDISQLQDDHTALEKRCGQILALLRSRLGLWQRFERQLELVQQSVQEADFMVELLTVQGTVDYERLRKATERLESVSGDLANRESLIQELKTSAQPLAESCSPEVSAKVEAAVKEAVTAYENTKENLTQLCGRYKKAAELWKRYREAADVMKEWVEEVGQVGDMEPEEALEKVKVCEETLAAHTKRLAELQELVSGIAEAVGVDANSLLGGEVTALGRKLEEAKDAIGALSDAAEENIRQKEGAKKDALERKEWLEGVRKEIVDMSKETTPTENEGKLVVLRDHLLALSKAEGQIQQIKDKTVEISTTTTETSVIEVLELWQQVIRETFQQYHRLSTTLVKNEDGAAALRLWEEYLLYVQQFLQGTIPGDCHSLSEHQSLCQVHQNLLTTQQNVLQPSSGGQTIEPSIMQQFSSLSNLHNEILSRIMDRHSEVQNRLNAWEKYKKDQNRLLAWLKGVEKERDHMQLRYMHIRRIPKLLTRIQTLLDKIPQGEEQADTLQRQQNILLQFCDDALATSIRMEHVAIKQRISNIRAGLDTWKQFLERIEILVKTHEEKVEKVQKLFVETQEIINESVSHSPASHASCTNRLEQLQRTRARLNTYTQQLEELVLSQEQLKECLSPSDMKTINQRMLILRYQQGDLDHQIASICHQLEDKLGVKSMFETRQARFIAWINDLENKLDEISEETAVPSDPKELLRKLETELQAEMALKEREYNWLLKTGKELVDSCGDEYAEVTSKQIIQHRTDEVLVRWERLENLAKSRFNKINDMMQTIWQLEERIAQIRAWLTQIELQLAKPLIFEAATKEVIDRKIQDHDKLKKSIERESGNIGEVLNLCELLLSDPDVLKAHFSTDNVTHAVQNLEKRWKVVCGQSAERKRKISFIWKLLQEVLKLSTDHEQWINDREQQLKNLDKPVKKLGKAEIQQLIYSVENEIKDIESRVPTFQILEQTYSKLATASGIDPENIQELTSRARVTIARWENLMPKAQSLLQKLQNELIPFKEFSLAHEDAVVGLTKLDAQVTELQHLSPPEKVPLEERLKKLEAIEKRLNDQTPTLETADKLGLQIMKKSKKQEVTKIQEMIDEYQILCKNIHERIVEIKTEIMTQVKRQPREVDESVQVETLKFEQDTAVQVNTLPPQLQRMTSISAKDAYLVELEAALGECKANLDELEMLVNKEIPKQGSSELPGSSKKIAKISANCQASVELIKHIHDLLINECNASETEACSEMVRMLVERFQVLLVKAKEKEQKLRELSEAGRLLCPLCTKRNWAQLDNDLWRLEKWLQFAEGTQKSQRSPPSNIEQLEDVIQDHREFLLDLDSHKSIVRSLNIVGTHLADHSEDTSKATDLRERLEKDNKRWEVICQHAAEWQVQLQKALMNNQQFHAIISELCVWLEKNERKIKASEPVDLTAPTETIETKYNNFVGLRAELERCEPRVLSLQEAANQLFRDEDAPEGSSSIHRRLTDLRLKLQSLIRLTGIYTLKLGAVLGRDPNEIGIAVASSSGSGAEHLSPLSYDLLDHATQDGTTAEAPGDDAYNGGTDGQINTSVLRRSCRFLGRVVRASMPIQALMLLMLGAASLVPYSEDDYSCSLVNSIANSMMPTLRYNDGPPPI</sequence>
<keyword evidence="6 8" id="KW-0472">Membrane</keyword>
<feature type="compositionally biased region" description="Polar residues" evidence="10">
    <location>
        <begin position="3506"/>
        <end position="3520"/>
    </location>
</feature>
<evidence type="ECO:0000256" key="8">
    <source>
        <dbReference type="PROSITE-ProRule" id="PRU00385"/>
    </source>
</evidence>
<feature type="compositionally biased region" description="Polar residues" evidence="10">
    <location>
        <begin position="2970"/>
        <end position="2980"/>
    </location>
</feature>
<organism evidence="12 13">
    <name type="scientific">Acanthoscelides obtectus</name>
    <name type="common">Bean weevil</name>
    <name type="synonym">Bruchus obtectus</name>
    <dbReference type="NCBI Taxonomy" id="200917"/>
    <lineage>
        <taxon>Eukaryota</taxon>
        <taxon>Metazoa</taxon>
        <taxon>Ecdysozoa</taxon>
        <taxon>Arthropoda</taxon>
        <taxon>Hexapoda</taxon>
        <taxon>Insecta</taxon>
        <taxon>Pterygota</taxon>
        <taxon>Neoptera</taxon>
        <taxon>Endopterygota</taxon>
        <taxon>Coleoptera</taxon>
        <taxon>Polyphaga</taxon>
        <taxon>Cucujiformia</taxon>
        <taxon>Chrysomeloidea</taxon>
        <taxon>Chrysomelidae</taxon>
        <taxon>Bruchinae</taxon>
        <taxon>Bruchini</taxon>
        <taxon>Acanthoscelides</taxon>
    </lineage>
</organism>
<feature type="domain" description="KASH" evidence="11">
    <location>
        <begin position="6718"/>
        <end position="6777"/>
    </location>
</feature>
<dbReference type="OrthoDB" id="6618337at2759"/>
<dbReference type="InterPro" id="IPR012315">
    <property type="entry name" value="KASH"/>
</dbReference>
<feature type="compositionally biased region" description="Polar residues" evidence="10">
    <location>
        <begin position="411"/>
        <end position="432"/>
    </location>
</feature>
<feature type="coiled-coil region" evidence="9">
    <location>
        <begin position="2331"/>
        <end position="2361"/>
    </location>
</feature>
<dbReference type="GO" id="GO:0007097">
    <property type="term" value="P:nuclear migration"/>
    <property type="evidence" value="ECO:0007669"/>
    <property type="project" value="TreeGrafter"/>
</dbReference>
<evidence type="ECO:0000313" key="12">
    <source>
        <dbReference type="EMBL" id="CAH1990103.1"/>
    </source>
</evidence>
<feature type="region of interest" description="Disordered" evidence="10">
    <location>
        <begin position="58"/>
        <end position="87"/>
    </location>
</feature>
<feature type="compositionally biased region" description="Basic and acidic residues" evidence="10">
    <location>
        <begin position="742"/>
        <end position="752"/>
    </location>
</feature>
<dbReference type="SUPFAM" id="SSF46966">
    <property type="entry name" value="Spectrin repeat"/>
    <property type="match status" value="10"/>
</dbReference>
<comment type="similarity">
    <text evidence="2">Belongs to the nesprin family.</text>
</comment>
<feature type="compositionally biased region" description="Basic and acidic residues" evidence="10">
    <location>
        <begin position="1598"/>
        <end position="1608"/>
    </location>
</feature>
<feature type="compositionally biased region" description="Basic and acidic residues" evidence="10">
    <location>
        <begin position="1565"/>
        <end position="1584"/>
    </location>
</feature>
<keyword evidence="4" id="KW-0677">Repeat</keyword>
<evidence type="ECO:0000256" key="6">
    <source>
        <dbReference type="ARBA" id="ARBA00023136"/>
    </source>
</evidence>
<dbReference type="InterPro" id="IPR018159">
    <property type="entry name" value="Spectrin/alpha-actinin"/>
</dbReference>
<evidence type="ECO:0000259" key="11">
    <source>
        <dbReference type="PROSITE" id="PS51049"/>
    </source>
</evidence>
<evidence type="ECO:0000256" key="10">
    <source>
        <dbReference type="SAM" id="MobiDB-lite"/>
    </source>
</evidence>
<dbReference type="InterPro" id="IPR002017">
    <property type="entry name" value="Spectrin_repeat"/>
</dbReference>
<evidence type="ECO:0000256" key="2">
    <source>
        <dbReference type="ARBA" id="ARBA00008619"/>
    </source>
</evidence>
<feature type="compositionally biased region" description="Low complexity" evidence="10">
    <location>
        <begin position="1292"/>
        <end position="1310"/>
    </location>
</feature>
<feature type="compositionally biased region" description="Basic residues" evidence="10">
    <location>
        <begin position="3628"/>
        <end position="3637"/>
    </location>
</feature>
<feature type="coiled-coil region" evidence="9">
    <location>
        <begin position="258"/>
        <end position="285"/>
    </location>
</feature>